<comment type="subcellular location">
    <subcellularLocation>
        <location evidence="1">Nucleus</location>
    </subcellularLocation>
</comment>
<dbReference type="InterPro" id="IPR034870">
    <property type="entry name" value="TET_fam"/>
</dbReference>
<evidence type="ECO:0000256" key="3">
    <source>
        <dbReference type="ARBA" id="ARBA00023242"/>
    </source>
</evidence>
<dbReference type="OrthoDB" id="76445at2759"/>
<accession>E4WU21</accession>
<dbReference type="EMBL" id="FN653016">
    <property type="protein sequence ID" value="CBY07315.1"/>
    <property type="molecule type" value="Genomic_DNA"/>
</dbReference>
<dbReference type="InterPro" id="IPR000504">
    <property type="entry name" value="RRM_dom"/>
</dbReference>
<feature type="compositionally biased region" description="Basic and acidic residues" evidence="5">
    <location>
        <begin position="186"/>
        <end position="198"/>
    </location>
</feature>
<dbReference type="Proteomes" id="UP000011014">
    <property type="component" value="Unassembled WGS sequence"/>
</dbReference>
<evidence type="ECO:0000256" key="1">
    <source>
        <dbReference type="ARBA" id="ARBA00004123"/>
    </source>
</evidence>
<evidence type="ECO:0000313" key="9">
    <source>
        <dbReference type="Proteomes" id="UP000001307"/>
    </source>
</evidence>
<dbReference type="Pfam" id="PF00076">
    <property type="entry name" value="RRM_1"/>
    <property type="match status" value="1"/>
</dbReference>
<evidence type="ECO:0000256" key="4">
    <source>
        <dbReference type="PROSITE-ProRule" id="PRU00176"/>
    </source>
</evidence>
<dbReference type="GO" id="GO:0006355">
    <property type="term" value="P:regulation of DNA-templated transcription"/>
    <property type="evidence" value="ECO:0007669"/>
    <property type="project" value="InterPro"/>
</dbReference>
<reference evidence="7" key="1">
    <citation type="journal article" date="2010" name="Science">
        <title>Plasticity of animal genome architecture unmasked by rapid evolution of a pelagic tunicate.</title>
        <authorList>
            <person name="Denoeud F."/>
            <person name="Henriet S."/>
            <person name="Mungpakdee S."/>
            <person name="Aury J.M."/>
            <person name="Da Silva C."/>
            <person name="Brinkmann H."/>
            <person name="Mikhaleva J."/>
            <person name="Olsen L.C."/>
            <person name="Jubin C."/>
            <person name="Canestro C."/>
            <person name="Bouquet J.M."/>
            <person name="Danks G."/>
            <person name="Poulain J."/>
            <person name="Campsteijn C."/>
            <person name="Adamski M."/>
            <person name="Cross I."/>
            <person name="Yadetie F."/>
            <person name="Muffato M."/>
            <person name="Louis A."/>
            <person name="Butcher S."/>
            <person name="Tsagkogeorga G."/>
            <person name="Konrad A."/>
            <person name="Singh S."/>
            <person name="Jensen M.F."/>
            <person name="Cong E.H."/>
            <person name="Eikeseth-Otteraa H."/>
            <person name="Noel B."/>
            <person name="Anthouard V."/>
            <person name="Porcel B.M."/>
            <person name="Kachouri-Lafond R."/>
            <person name="Nishino A."/>
            <person name="Ugolini M."/>
            <person name="Chourrout P."/>
            <person name="Nishida H."/>
            <person name="Aasland R."/>
            <person name="Huzurbazar S."/>
            <person name="Westhof E."/>
            <person name="Delsuc F."/>
            <person name="Lehrach H."/>
            <person name="Reinhardt R."/>
            <person name="Weissenbach J."/>
            <person name="Roy S.W."/>
            <person name="Artiguenave F."/>
            <person name="Postlethwait J.H."/>
            <person name="Manak J.R."/>
            <person name="Thompson E.M."/>
            <person name="Jaillon O."/>
            <person name="Du Pasquier L."/>
            <person name="Boudinot P."/>
            <person name="Liberles D.A."/>
            <person name="Volff J.N."/>
            <person name="Philippe H."/>
            <person name="Lenhard B."/>
            <person name="Roest Crollius H."/>
            <person name="Wincker P."/>
            <person name="Chourrout D."/>
        </authorList>
    </citation>
    <scope>NUCLEOTIDE SEQUENCE [LARGE SCALE GENOMIC DNA]</scope>
</reference>
<protein>
    <recommendedName>
        <fullName evidence="6">RRM domain-containing protein</fullName>
    </recommendedName>
</protein>
<dbReference type="GO" id="GO:0003723">
    <property type="term" value="F:RNA binding"/>
    <property type="evidence" value="ECO:0007669"/>
    <property type="project" value="UniProtKB-UniRule"/>
</dbReference>
<dbReference type="SMART" id="SM00360">
    <property type="entry name" value="RRM"/>
    <property type="match status" value="1"/>
</dbReference>
<dbReference type="AlphaFoldDB" id="E4WU21"/>
<keyword evidence="3" id="KW-0539">Nucleus</keyword>
<evidence type="ECO:0000313" key="8">
    <source>
        <dbReference type="EMBL" id="CBY32025.1"/>
    </source>
</evidence>
<dbReference type="InterPro" id="IPR035979">
    <property type="entry name" value="RBD_domain_sf"/>
</dbReference>
<dbReference type="Proteomes" id="UP000001307">
    <property type="component" value="Unassembled WGS sequence"/>
</dbReference>
<dbReference type="SUPFAM" id="SSF54928">
    <property type="entry name" value="RNA-binding domain, RBD"/>
    <property type="match status" value="1"/>
</dbReference>
<evidence type="ECO:0000256" key="2">
    <source>
        <dbReference type="ARBA" id="ARBA00022884"/>
    </source>
</evidence>
<dbReference type="PROSITE" id="PS50102">
    <property type="entry name" value="RRM"/>
    <property type="match status" value="1"/>
</dbReference>
<evidence type="ECO:0000313" key="7">
    <source>
        <dbReference type="EMBL" id="CBY07315.1"/>
    </source>
</evidence>
<dbReference type="Gene3D" id="3.30.70.330">
    <property type="match status" value="1"/>
</dbReference>
<gene>
    <name evidence="7" type="ORF">GSOID_T00006406001</name>
    <name evidence="8" type="ORF">GSOID_T00029254001</name>
</gene>
<sequence>MSDQYSDWTQPESQSGDQYDSYDIYGYRTIDNYMPRDTSDCVYITGLPSTVTKSQISDFFCRAGTILVTKSVQRIFIFMKDKTPTGAATVTYENPDSAKRAIDFFDEKDFKNEGKVRVRYASPDEKQPFANKLLRDAQKKGGMAPPPPHYGSSGARRRGGSHRGGDARRARSYNSEREYSSSGGGRHREERGSRHAPY</sequence>
<evidence type="ECO:0000256" key="5">
    <source>
        <dbReference type="SAM" id="MobiDB-lite"/>
    </source>
</evidence>
<proteinExistence type="predicted"/>
<dbReference type="PANTHER" id="PTHR23238">
    <property type="entry name" value="RNA BINDING PROTEIN"/>
    <property type="match status" value="1"/>
</dbReference>
<organism evidence="7">
    <name type="scientific">Oikopleura dioica</name>
    <name type="common">Tunicate</name>
    <dbReference type="NCBI Taxonomy" id="34765"/>
    <lineage>
        <taxon>Eukaryota</taxon>
        <taxon>Metazoa</taxon>
        <taxon>Chordata</taxon>
        <taxon>Tunicata</taxon>
        <taxon>Appendicularia</taxon>
        <taxon>Copelata</taxon>
        <taxon>Oikopleuridae</taxon>
        <taxon>Oikopleura</taxon>
    </lineage>
</organism>
<feature type="region of interest" description="Disordered" evidence="5">
    <location>
        <begin position="1"/>
        <end position="20"/>
    </location>
</feature>
<feature type="region of interest" description="Disordered" evidence="5">
    <location>
        <begin position="138"/>
        <end position="198"/>
    </location>
</feature>
<dbReference type="InParanoid" id="E4WU21"/>
<dbReference type="GO" id="GO:0005634">
    <property type="term" value="C:nucleus"/>
    <property type="evidence" value="ECO:0007669"/>
    <property type="project" value="UniProtKB-SubCell"/>
</dbReference>
<dbReference type="EMBL" id="FN654328">
    <property type="protein sequence ID" value="CBY32025.1"/>
    <property type="molecule type" value="Genomic_DNA"/>
</dbReference>
<name>E4WU21_OIKDI</name>
<dbReference type="InterPro" id="IPR012677">
    <property type="entry name" value="Nucleotide-bd_a/b_plait_sf"/>
</dbReference>
<keyword evidence="9" id="KW-1185">Reference proteome</keyword>
<evidence type="ECO:0000259" key="6">
    <source>
        <dbReference type="PROSITE" id="PS50102"/>
    </source>
</evidence>
<feature type="domain" description="RRM" evidence="6">
    <location>
        <begin position="40"/>
        <end position="123"/>
    </location>
</feature>
<feature type="compositionally biased region" description="Polar residues" evidence="5">
    <location>
        <begin position="1"/>
        <end position="18"/>
    </location>
</feature>
<feature type="compositionally biased region" description="Basic and acidic residues" evidence="5">
    <location>
        <begin position="163"/>
        <end position="179"/>
    </location>
</feature>
<keyword evidence="2 4" id="KW-0694">RNA-binding</keyword>